<feature type="modified residue" description="Phosphohistidine" evidence="1">
    <location>
        <position position="63"/>
    </location>
</feature>
<dbReference type="InterPro" id="IPR036641">
    <property type="entry name" value="HPT_dom_sf"/>
</dbReference>
<gene>
    <name evidence="3" type="ORF">SAMN05216537_105151</name>
</gene>
<dbReference type="SUPFAM" id="SSF47226">
    <property type="entry name" value="Histidine-containing phosphotransfer domain, HPT domain"/>
    <property type="match status" value="1"/>
</dbReference>
<keyword evidence="1" id="KW-0597">Phosphoprotein</keyword>
<organism evidence="3 4">
    <name type="scientific">Lachnospira multipara</name>
    <dbReference type="NCBI Taxonomy" id="28051"/>
    <lineage>
        <taxon>Bacteria</taxon>
        <taxon>Bacillati</taxon>
        <taxon>Bacillota</taxon>
        <taxon>Clostridia</taxon>
        <taxon>Lachnospirales</taxon>
        <taxon>Lachnospiraceae</taxon>
        <taxon>Lachnospira</taxon>
    </lineage>
</organism>
<dbReference type="Proteomes" id="UP000236726">
    <property type="component" value="Unassembled WGS sequence"/>
</dbReference>
<evidence type="ECO:0000313" key="4">
    <source>
        <dbReference type="Proteomes" id="UP000236726"/>
    </source>
</evidence>
<dbReference type="GO" id="GO:0000160">
    <property type="term" value="P:phosphorelay signal transduction system"/>
    <property type="evidence" value="ECO:0007669"/>
    <property type="project" value="InterPro"/>
</dbReference>
<dbReference type="Gene3D" id="1.20.120.160">
    <property type="entry name" value="HPT domain"/>
    <property type="match status" value="1"/>
</dbReference>
<keyword evidence="4" id="KW-1185">Reference proteome</keyword>
<evidence type="ECO:0000313" key="3">
    <source>
        <dbReference type="EMBL" id="SEF66888.1"/>
    </source>
</evidence>
<evidence type="ECO:0000256" key="1">
    <source>
        <dbReference type="PROSITE-ProRule" id="PRU00110"/>
    </source>
</evidence>
<name>A0A1H5TXG9_9FIRM</name>
<accession>A0A1H5TXG9</accession>
<dbReference type="PROSITE" id="PS50894">
    <property type="entry name" value="HPT"/>
    <property type="match status" value="1"/>
</dbReference>
<protein>
    <recommendedName>
        <fullName evidence="2">HPt domain-containing protein</fullName>
    </recommendedName>
</protein>
<dbReference type="InterPro" id="IPR008207">
    <property type="entry name" value="Sig_transdc_His_kin_Hpt_dom"/>
</dbReference>
<dbReference type="RefSeq" id="WP_027432078.1">
    <property type="nucleotide sequence ID" value="NZ_FNUL01000005.1"/>
</dbReference>
<reference evidence="3 4" key="1">
    <citation type="submission" date="2016-10" db="EMBL/GenBank/DDBJ databases">
        <authorList>
            <person name="de Groot N.N."/>
        </authorList>
    </citation>
    <scope>NUCLEOTIDE SEQUENCE [LARGE SCALE GENOMIC DNA]</scope>
    <source>
        <strain evidence="3 4">D15d</strain>
    </source>
</reference>
<evidence type="ECO:0000259" key="2">
    <source>
        <dbReference type="PROSITE" id="PS50894"/>
    </source>
</evidence>
<sequence length="200" mass="22531">MNNIGKEINIPGIDTNKAIATSGSKDLFLELLADVYKLIDEKSKQTEDFLANANLKDFTITVHSLKTICRMIGATALSEDFFTLEKLGKNEQLEQIKEIAPGIIKSFRALKPYLEPYALTKETARKEFDKDSILSILDNLLYALNDFNLADAEELTKQVLSYNCDQEISSKFENLSNLVSNLDYDEAISLVQDLKEIIKP</sequence>
<feature type="domain" description="HPt" evidence="2">
    <location>
        <begin position="24"/>
        <end position="117"/>
    </location>
</feature>
<proteinExistence type="predicted"/>
<dbReference type="AlphaFoldDB" id="A0A1H5TXG9"/>
<dbReference type="EMBL" id="FNUL01000005">
    <property type="protein sequence ID" value="SEF66888.1"/>
    <property type="molecule type" value="Genomic_DNA"/>
</dbReference>